<dbReference type="EMBL" id="SSNT01000021">
    <property type="protein sequence ID" value="THF76320.1"/>
    <property type="molecule type" value="Genomic_DNA"/>
</dbReference>
<gene>
    <name evidence="3" type="ORF">E6W99_21795</name>
</gene>
<evidence type="ECO:0000313" key="3">
    <source>
        <dbReference type="EMBL" id="THF76320.1"/>
    </source>
</evidence>
<sequence length="282" mass="31472">MGFHSKPNTFVGHVKIKVQNLERSLKYYQEVIGFQILERTNTTANLTADGKTSILSIEQPENVIPKQRNTTGLYHFALLLPKRADLANIVRHFVDNGIQIGSSDHLVSEALYLSDPDGNGIEIYIDRDPSVWNWNKGEVAMTVDPLDFGDLLSSEEEQSWKGLPAGTVMGHIHLHVSELKQTEEFYTKGLGFEVVCRYGVQALFISTGKYHHHIGLNTWAGVGAPTPPENSVGLNYFTLIYDNEEARKRVVEKLNNMGAAVSEENGSFVTLDPSGNRIYLQI</sequence>
<dbReference type="InterPro" id="IPR004360">
    <property type="entry name" value="Glyas_Fos-R_dOase_dom"/>
</dbReference>
<protein>
    <submittedName>
        <fullName evidence="3">VOC family protein</fullName>
    </submittedName>
</protein>
<dbReference type="AlphaFoldDB" id="A0A4S4BN87"/>
<dbReference type="PANTHER" id="PTHR43279:SF1">
    <property type="entry name" value="CATECHOL-2,3-DIOXYGENASE"/>
    <property type="match status" value="1"/>
</dbReference>
<dbReference type="SUPFAM" id="SSF54593">
    <property type="entry name" value="Glyoxalase/Bleomycin resistance protein/Dihydroxybiphenyl dioxygenase"/>
    <property type="match status" value="2"/>
</dbReference>
<feature type="domain" description="VOC" evidence="2">
    <location>
        <begin position="168"/>
        <end position="282"/>
    </location>
</feature>
<dbReference type="GO" id="GO:0046872">
    <property type="term" value="F:metal ion binding"/>
    <property type="evidence" value="ECO:0007669"/>
    <property type="project" value="UniProtKB-KW"/>
</dbReference>
<dbReference type="GO" id="GO:0004462">
    <property type="term" value="F:lactoylglutathione lyase activity"/>
    <property type="evidence" value="ECO:0007669"/>
    <property type="project" value="InterPro"/>
</dbReference>
<comment type="caution">
    <text evidence="3">The sequence shown here is derived from an EMBL/GenBank/DDBJ whole genome shotgun (WGS) entry which is preliminary data.</text>
</comment>
<feature type="domain" description="VOC" evidence="2">
    <location>
        <begin position="10"/>
        <end position="126"/>
    </location>
</feature>
<keyword evidence="4" id="KW-1185">Reference proteome</keyword>
<name>A0A4S4BN87_9BACI</name>
<dbReference type="RefSeq" id="WP_136357799.1">
    <property type="nucleotide sequence ID" value="NZ_CP046266.1"/>
</dbReference>
<dbReference type="InterPro" id="IPR018146">
    <property type="entry name" value="Glyoxalase_1_CS"/>
</dbReference>
<proteinExistence type="predicted"/>
<dbReference type="CDD" id="cd07255">
    <property type="entry name" value="VOC_BsCatE_like_N"/>
    <property type="match status" value="1"/>
</dbReference>
<dbReference type="Gene3D" id="3.10.180.10">
    <property type="entry name" value="2,3-Dihydroxybiphenyl 1,2-Dioxygenase, domain 1"/>
    <property type="match status" value="2"/>
</dbReference>
<dbReference type="Proteomes" id="UP000310334">
    <property type="component" value="Unassembled WGS sequence"/>
</dbReference>
<evidence type="ECO:0000259" key="2">
    <source>
        <dbReference type="PROSITE" id="PS51819"/>
    </source>
</evidence>
<dbReference type="OrthoDB" id="9792626at2"/>
<organism evidence="3 4">
    <name type="scientific">Metabacillus sediminilitoris</name>
    <dbReference type="NCBI Taxonomy" id="2567941"/>
    <lineage>
        <taxon>Bacteria</taxon>
        <taxon>Bacillati</taxon>
        <taxon>Bacillota</taxon>
        <taxon>Bacilli</taxon>
        <taxon>Bacillales</taxon>
        <taxon>Bacillaceae</taxon>
        <taxon>Metabacillus</taxon>
    </lineage>
</organism>
<dbReference type="Pfam" id="PF00903">
    <property type="entry name" value="Glyoxalase"/>
    <property type="match status" value="2"/>
</dbReference>
<evidence type="ECO:0000313" key="4">
    <source>
        <dbReference type="Proteomes" id="UP000310334"/>
    </source>
</evidence>
<dbReference type="PROSITE" id="PS51819">
    <property type="entry name" value="VOC"/>
    <property type="match status" value="2"/>
</dbReference>
<dbReference type="InterPro" id="IPR029068">
    <property type="entry name" value="Glyas_Bleomycin-R_OHBP_Dase"/>
</dbReference>
<accession>A0A4S4BN87</accession>
<evidence type="ECO:0000256" key="1">
    <source>
        <dbReference type="ARBA" id="ARBA00022723"/>
    </source>
</evidence>
<keyword evidence="1" id="KW-0479">Metal-binding</keyword>
<dbReference type="PROSITE" id="PS00934">
    <property type="entry name" value="GLYOXALASE_I_1"/>
    <property type="match status" value="1"/>
</dbReference>
<dbReference type="PANTHER" id="PTHR43279">
    <property type="entry name" value="CATECHOL-2,3-DIOXYGENASE"/>
    <property type="match status" value="1"/>
</dbReference>
<dbReference type="InterPro" id="IPR037523">
    <property type="entry name" value="VOC_core"/>
</dbReference>
<reference evidence="3 4" key="1">
    <citation type="submission" date="2019-04" db="EMBL/GenBank/DDBJ databases">
        <title>Bacillus sediminilitoris sp. nov., isolated from a tidal flat sediment on the East China Sea.</title>
        <authorList>
            <person name="Wei Y."/>
            <person name="Mao H."/>
            <person name="Fang J."/>
        </authorList>
    </citation>
    <scope>NUCLEOTIDE SEQUENCE [LARGE SCALE GENOMIC DNA]</scope>
    <source>
        <strain evidence="3 4">DSL-17</strain>
    </source>
</reference>
<dbReference type="CDD" id="cd16359">
    <property type="entry name" value="VOC_BsCatE_like_C"/>
    <property type="match status" value="1"/>
</dbReference>